<dbReference type="Pfam" id="PF08473">
    <property type="entry name" value="VGCC_alpha2"/>
    <property type="match status" value="1"/>
</dbReference>
<sequence length="1186" mass="138160">MWEQVAKCVKEWSKKLGNELYNLSTTMTRKKEIEKSFSQIADKIHYESDMRLLRHITENMMKTMEKKKQAVERIAQYAEFLAYHRKNDYIEPNGTFYFYNANNITNTTCDCGKEKELEKEIQEAKCVWWCEQKDLPVTKPLKHNYFTKRRIEELFAPACDCSRPIDRTRPQENFNLLPLKKHPNYGDTPVNLNLSVVKIATNIYEREQEVLQGVRWSEPLDMIFKENLDKDPTLKYQYFASPHGYMRHFPAVKWSDERYDQTYDPRTRSWYTEAMTSPKDVFILLDSSGSVCKLKRKIAAHIVNNILDTLNDNDFVNIYLFANSTRPLVPCFKDTLVQANEENLRLLRETLDNYKPDFQANVAVGLEKAFTLLAEFREKGIGSLCNQAIMLITEEAFFREDEKNFFNRSNWQYGTPVRVFTYQLERSESDARLLEWIACSNKGYFVNISLMQEVREKALPYLNVMSRPINYCHKDNPPRGELIWSYLYIDLADRRYTNWLWRKLEGNRQRAIFLDHAKREFTRLQKVLTSESHFLLQDNHDYEKYEKPNEYDYMTTLSLPVYSRKAEDVDLIGVAGVDIPIKLLNSLIPHHTIGVNGYAFIVTNNGYVLMHPGHRREFENIPKPTFNRVDLLEVEILDDTNEPRIFDKSIVKLRDKIVQQVTGSDVLKVKYALDNMKRIVLSKRRYVFMSLMDSAFSVGIALPDKYGLMVANITIKNIANYKGGLLQTKNWAVHPDWVYCGDNSGKEPEEVVKNCLLLCIQKRDLKNKNVNCDEPLFKSLLFDAEVTKWFDELIPNEAHFTKQYLVDNVFMATHSGLTRWKSLQPQTFEEVVDDDEGKGKKEVFWGNKSIDEDWYKRAVQENVNRNEDNFIYSVPFEISGYEYNTMITSINAIFVTAEGKKSPVAAVGVQFNHRRMLDVFNQTTAKCDSAQKPFQCACKDLSCYILDNNAYVVLSNEKEYTGRFVGDVSPIITHRLIQNGVYKRIRMFDYQAICQKPPEAKSKNSATMTITLFRRLLENLLSVTDWALATILMLIASVAGGPDYESTKNETLLYERLEINKTVPTPCDKQMWLFTLGDSFSSVDYSNKSSKAGCDWYYVIERIPHSNLLFMAANPVCELDTVSHFQSHSKTPTPVEIDYNDNETLACYIAKYNNFTRRFYTKCYNYSSDEDKLAGNRTYCGHTWKP</sequence>
<evidence type="ECO:0000256" key="12">
    <source>
        <dbReference type="ARBA" id="ARBA00023065"/>
    </source>
</evidence>
<dbReference type="HOGENOM" id="CLU_004660_1_1_1"/>
<dbReference type="Gene3D" id="3.30.450.20">
    <property type="entry name" value="PAS domain"/>
    <property type="match status" value="1"/>
</dbReference>
<evidence type="ECO:0000256" key="4">
    <source>
        <dbReference type="ARBA" id="ARBA00022568"/>
    </source>
</evidence>
<keyword evidence="4" id="KW-0109">Calcium transport</keyword>
<evidence type="ECO:0000256" key="5">
    <source>
        <dbReference type="ARBA" id="ARBA00022673"/>
    </source>
</evidence>
<dbReference type="FunFam" id="3.40.50.410:FF:000007">
    <property type="entry name" value="Calcium voltage-gated channel auxiliary subunit alpha2delta 3"/>
    <property type="match status" value="1"/>
</dbReference>
<keyword evidence="9" id="KW-0106">Calcium</keyword>
<dbReference type="EMBL" id="KQ971338">
    <property type="protein sequence ID" value="EFA02558.2"/>
    <property type="molecule type" value="Genomic_DNA"/>
</dbReference>
<evidence type="ECO:0000256" key="9">
    <source>
        <dbReference type="ARBA" id="ARBA00022837"/>
    </source>
</evidence>
<dbReference type="FunFam" id="3.30.450.20:FF:000012">
    <property type="entry name" value="Calcium channel, voltage-dependent, alpha2/delta subunit 3"/>
    <property type="match status" value="1"/>
</dbReference>
<evidence type="ECO:0000256" key="10">
    <source>
        <dbReference type="ARBA" id="ARBA00022882"/>
    </source>
</evidence>
<keyword evidence="6" id="KW-0812">Transmembrane</keyword>
<keyword evidence="15" id="KW-0325">Glycoprotein</keyword>
<dbReference type="PANTHER" id="PTHR10166">
    <property type="entry name" value="VOLTAGE-DEPENDENT CALCIUM CHANNEL SUBUNIT ALPHA-2/DELTA-RELATED"/>
    <property type="match status" value="1"/>
</dbReference>
<proteinExistence type="inferred from homology"/>
<dbReference type="eggNOG" id="KOG2353">
    <property type="taxonomic scope" value="Eukaryota"/>
</dbReference>
<dbReference type="GO" id="GO:0005891">
    <property type="term" value="C:voltage-gated calcium channel complex"/>
    <property type="evidence" value="ECO:0000318"/>
    <property type="project" value="GO_Central"/>
</dbReference>
<evidence type="ECO:0000256" key="2">
    <source>
        <dbReference type="ARBA" id="ARBA00007060"/>
    </source>
</evidence>
<evidence type="ECO:0000259" key="17">
    <source>
        <dbReference type="PROSITE" id="PS50234"/>
    </source>
</evidence>
<evidence type="ECO:0000256" key="7">
    <source>
        <dbReference type="ARBA" id="ARBA00022723"/>
    </source>
</evidence>
<dbReference type="GO" id="GO:0046872">
    <property type="term" value="F:metal ion binding"/>
    <property type="evidence" value="ECO:0007669"/>
    <property type="project" value="UniProtKB-KW"/>
</dbReference>
<keyword evidence="10" id="KW-0851">Voltage-gated channel</keyword>
<dbReference type="Proteomes" id="UP000007266">
    <property type="component" value="Linkage group 4"/>
</dbReference>
<comment type="subcellular location">
    <subcellularLocation>
        <location evidence="1">Membrane</location>
        <topology evidence="1">Single-pass type I membrane protein</topology>
    </subcellularLocation>
</comment>
<evidence type="ECO:0000256" key="15">
    <source>
        <dbReference type="ARBA" id="ARBA00023180"/>
    </source>
</evidence>
<name>D2A0T3_TRICA</name>
<dbReference type="PROSITE" id="PS50234">
    <property type="entry name" value="VWFA"/>
    <property type="match status" value="1"/>
</dbReference>
<dbReference type="InParanoid" id="D2A0T3"/>
<keyword evidence="12" id="KW-0406">Ion transport</keyword>
<dbReference type="GO" id="GO:0005245">
    <property type="term" value="F:voltage-gated calcium channel activity"/>
    <property type="evidence" value="ECO:0000318"/>
    <property type="project" value="GO_Central"/>
</dbReference>
<keyword evidence="16" id="KW-0407">Ion channel</keyword>
<dbReference type="STRING" id="7070.D2A0T3"/>
<comment type="similarity">
    <text evidence="2">Belongs to the calcium channel subunit alpha-2/delta family.</text>
</comment>
<evidence type="ECO:0000256" key="8">
    <source>
        <dbReference type="ARBA" id="ARBA00022729"/>
    </source>
</evidence>
<evidence type="ECO:0000313" key="18">
    <source>
        <dbReference type="EMBL" id="EFA02558.2"/>
    </source>
</evidence>
<dbReference type="PANTHER" id="PTHR10166:SF63">
    <property type="entry name" value="STRAIGHTJACKET, ISOFORM C"/>
    <property type="match status" value="1"/>
</dbReference>
<reference evidence="18 19" key="1">
    <citation type="journal article" date="2008" name="Nature">
        <title>The genome of the model beetle and pest Tribolium castaneum.</title>
        <authorList>
            <consortium name="Tribolium Genome Sequencing Consortium"/>
            <person name="Richards S."/>
            <person name="Gibbs R.A."/>
            <person name="Weinstock G.M."/>
            <person name="Brown S.J."/>
            <person name="Denell R."/>
            <person name="Beeman R.W."/>
            <person name="Gibbs R."/>
            <person name="Beeman R.W."/>
            <person name="Brown S.J."/>
            <person name="Bucher G."/>
            <person name="Friedrich M."/>
            <person name="Grimmelikhuijzen C.J."/>
            <person name="Klingler M."/>
            <person name="Lorenzen M."/>
            <person name="Richards S."/>
            <person name="Roth S."/>
            <person name="Schroder R."/>
            <person name="Tautz D."/>
            <person name="Zdobnov E.M."/>
            <person name="Muzny D."/>
            <person name="Gibbs R.A."/>
            <person name="Weinstock G.M."/>
            <person name="Attaway T."/>
            <person name="Bell S."/>
            <person name="Buhay C.J."/>
            <person name="Chandrabose M.N."/>
            <person name="Chavez D."/>
            <person name="Clerk-Blankenburg K.P."/>
            <person name="Cree A."/>
            <person name="Dao M."/>
            <person name="Davis C."/>
            <person name="Chacko J."/>
            <person name="Dinh H."/>
            <person name="Dugan-Rocha S."/>
            <person name="Fowler G."/>
            <person name="Garner T.T."/>
            <person name="Garnes J."/>
            <person name="Gnirke A."/>
            <person name="Hawes A."/>
            <person name="Hernandez J."/>
            <person name="Hines S."/>
            <person name="Holder M."/>
            <person name="Hume J."/>
            <person name="Jhangiani S.N."/>
            <person name="Joshi V."/>
            <person name="Khan Z.M."/>
            <person name="Jackson L."/>
            <person name="Kovar C."/>
            <person name="Kowis A."/>
            <person name="Lee S."/>
            <person name="Lewis L.R."/>
            <person name="Margolis J."/>
            <person name="Morgan M."/>
            <person name="Nazareth L.V."/>
            <person name="Nguyen N."/>
            <person name="Okwuonu G."/>
            <person name="Parker D."/>
            <person name="Richards S."/>
            <person name="Ruiz S.J."/>
            <person name="Santibanez J."/>
            <person name="Savard J."/>
            <person name="Scherer S.E."/>
            <person name="Schneider B."/>
            <person name="Sodergren E."/>
            <person name="Tautz D."/>
            <person name="Vattahil S."/>
            <person name="Villasana D."/>
            <person name="White C.S."/>
            <person name="Wright R."/>
            <person name="Park Y."/>
            <person name="Beeman R.W."/>
            <person name="Lord J."/>
            <person name="Oppert B."/>
            <person name="Lorenzen M."/>
            <person name="Brown S."/>
            <person name="Wang L."/>
            <person name="Savard J."/>
            <person name="Tautz D."/>
            <person name="Richards S."/>
            <person name="Weinstock G."/>
            <person name="Gibbs R.A."/>
            <person name="Liu Y."/>
            <person name="Worley K."/>
            <person name="Weinstock G."/>
            <person name="Elsik C.G."/>
            <person name="Reese J.T."/>
            <person name="Elhaik E."/>
            <person name="Landan G."/>
            <person name="Graur D."/>
            <person name="Arensburger P."/>
            <person name="Atkinson P."/>
            <person name="Beeman R.W."/>
            <person name="Beidler J."/>
            <person name="Brown S.J."/>
            <person name="Demuth J.P."/>
            <person name="Drury D.W."/>
            <person name="Du Y.Z."/>
            <person name="Fujiwara H."/>
            <person name="Lorenzen M."/>
            <person name="Maselli V."/>
            <person name="Osanai M."/>
            <person name="Park Y."/>
            <person name="Robertson H.M."/>
            <person name="Tu Z."/>
            <person name="Wang J.J."/>
            <person name="Wang S."/>
            <person name="Richards S."/>
            <person name="Song H."/>
            <person name="Zhang L."/>
            <person name="Sodergren E."/>
            <person name="Werner D."/>
            <person name="Stanke M."/>
            <person name="Morgenstern B."/>
            <person name="Solovyev V."/>
            <person name="Kosarev P."/>
            <person name="Brown G."/>
            <person name="Chen H.C."/>
            <person name="Ermolaeva O."/>
            <person name="Hlavina W."/>
            <person name="Kapustin Y."/>
            <person name="Kiryutin B."/>
            <person name="Kitts P."/>
            <person name="Maglott D."/>
            <person name="Pruitt K."/>
            <person name="Sapojnikov V."/>
            <person name="Souvorov A."/>
            <person name="Mackey A.J."/>
            <person name="Waterhouse R.M."/>
            <person name="Wyder S."/>
            <person name="Zdobnov E.M."/>
            <person name="Zdobnov E.M."/>
            <person name="Wyder S."/>
            <person name="Kriventseva E.V."/>
            <person name="Kadowaki T."/>
            <person name="Bork P."/>
            <person name="Aranda M."/>
            <person name="Bao R."/>
            <person name="Beermann A."/>
            <person name="Berns N."/>
            <person name="Bolognesi R."/>
            <person name="Bonneton F."/>
            <person name="Bopp D."/>
            <person name="Brown S.J."/>
            <person name="Bucher G."/>
            <person name="Butts T."/>
            <person name="Chaumot A."/>
            <person name="Denell R.E."/>
            <person name="Ferrier D.E."/>
            <person name="Friedrich M."/>
            <person name="Gordon C.M."/>
            <person name="Jindra M."/>
            <person name="Klingler M."/>
            <person name="Lan Q."/>
            <person name="Lattorff H.M."/>
            <person name="Laudet V."/>
            <person name="von Levetsow C."/>
            <person name="Liu Z."/>
            <person name="Lutz R."/>
            <person name="Lynch J.A."/>
            <person name="da Fonseca R.N."/>
            <person name="Posnien N."/>
            <person name="Reuter R."/>
            <person name="Roth S."/>
            <person name="Savard J."/>
            <person name="Schinko J.B."/>
            <person name="Schmitt C."/>
            <person name="Schoppmeier M."/>
            <person name="Schroder R."/>
            <person name="Shippy T.D."/>
            <person name="Simonnet F."/>
            <person name="Marques-Souza H."/>
            <person name="Tautz D."/>
            <person name="Tomoyasu Y."/>
            <person name="Trauner J."/>
            <person name="Van der Zee M."/>
            <person name="Vervoort M."/>
            <person name="Wittkopp N."/>
            <person name="Wimmer E.A."/>
            <person name="Yang X."/>
            <person name="Jones A.K."/>
            <person name="Sattelle D.B."/>
            <person name="Ebert P.R."/>
            <person name="Nelson D."/>
            <person name="Scott J.G."/>
            <person name="Beeman R.W."/>
            <person name="Muthukrishnan S."/>
            <person name="Kramer K.J."/>
            <person name="Arakane Y."/>
            <person name="Beeman R.W."/>
            <person name="Zhu Q."/>
            <person name="Hogenkamp D."/>
            <person name="Dixit R."/>
            <person name="Oppert B."/>
            <person name="Jiang H."/>
            <person name="Zou Z."/>
            <person name="Marshall J."/>
            <person name="Elpidina E."/>
            <person name="Vinokurov K."/>
            <person name="Oppert C."/>
            <person name="Zou Z."/>
            <person name="Evans J."/>
            <person name="Lu Z."/>
            <person name="Zhao P."/>
            <person name="Sumathipala N."/>
            <person name="Altincicek B."/>
            <person name="Vilcinskas A."/>
            <person name="Williams M."/>
            <person name="Hultmark D."/>
            <person name="Hetru C."/>
            <person name="Jiang H."/>
            <person name="Grimmelikhuijzen C.J."/>
            <person name="Hauser F."/>
            <person name="Cazzamali G."/>
            <person name="Williamson M."/>
            <person name="Park Y."/>
            <person name="Li B."/>
            <person name="Tanaka Y."/>
            <person name="Predel R."/>
            <person name="Neupert S."/>
            <person name="Schachtner J."/>
            <person name="Verleyen P."/>
            <person name="Raible F."/>
            <person name="Bork P."/>
            <person name="Friedrich M."/>
            <person name="Walden K.K."/>
            <person name="Robertson H.M."/>
            <person name="Angeli S."/>
            <person name="Foret S."/>
            <person name="Bucher G."/>
            <person name="Schuetz S."/>
            <person name="Maleszka R."/>
            <person name="Wimmer E.A."/>
            <person name="Beeman R.W."/>
            <person name="Lorenzen M."/>
            <person name="Tomoyasu Y."/>
            <person name="Miller S.C."/>
            <person name="Grossmann D."/>
            <person name="Bucher G."/>
        </authorList>
    </citation>
    <scope>NUCLEOTIDE SEQUENCE [LARGE SCALE GENOMIC DNA]</scope>
    <source>
        <strain evidence="18 19">Georgia GA2</strain>
    </source>
</reference>
<dbReference type="InterPro" id="IPR013608">
    <property type="entry name" value="VWA_N"/>
</dbReference>
<dbReference type="AlphaFoldDB" id="D2A0T3"/>
<dbReference type="SMART" id="SM00327">
    <property type="entry name" value="VWA"/>
    <property type="match status" value="1"/>
</dbReference>
<keyword evidence="8" id="KW-0732">Signal</keyword>
<gene>
    <name evidence="18" type="primary">AUGUSTUS-3.0.2_08265</name>
    <name evidence="18" type="ORF">TcasGA2_TC008265</name>
</gene>
<dbReference type="SUPFAM" id="SSF53300">
    <property type="entry name" value="vWA-like"/>
    <property type="match status" value="1"/>
</dbReference>
<evidence type="ECO:0000256" key="14">
    <source>
        <dbReference type="ARBA" id="ARBA00023157"/>
    </source>
</evidence>
<evidence type="ECO:0000256" key="1">
    <source>
        <dbReference type="ARBA" id="ARBA00004479"/>
    </source>
</evidence>
<reference evidence="18 19" key="2">
    <citation type="journal article" date="2010" name="Nucleic Acids Res.">
        <title>BeetleBase in 2010: revisions to provide comprehensive genomic information for Tribolium castaneum.</title>
        <authorList>
            <person name="Kim H.S."/>
            <person name="Murphy T."/>
            <person name="Xia J."/>
            <person name="Caragea D."/>
            <person name="Park Y."/>
            <person name="Beeman R.W."/>
            <person name="Lorenzen M.D."/>
            <person name="Butcher S."/>
            <person name="Manak J.R."/>
            <person name="Brown S.J."/>
        </authorList>
    </citation>
    <scope>GENOME REANNOTATION</scope>
    <source>
        <strain evidence="18 19">Georgia GA2</strain>
    </source>
</reference>
<keyword evidence="11" id="KW-1133">Transmembrane helix</keyword>
<evidence type="ECO:0000256" key="11">
    <source>
        <dbReference type="ARBA" id="ARBA00022989"/>
    </source>
</evidence>
<dbReference type="InterPro" id="IPR051173">
    <property type="entry name" value="Ca_channel_alpha-2/delta"/>
</dbReference>
<keyword evidence="19" id="KW-1185">Reference proteome</keyword>
<dbReference type="Pfam" id="PF13768">
    <property type="entry name" value="VWA_3"/>
    <property type="match status" value="1"/>
</dbReference>
<protein>
    <submittedName>
        <fullName evidence="18">Voltage-dependent calcium channel subunit alpha-2/delta-4-like Protein</fullName>
    </submittedName>
</protein>
<keyword evidence="7" id="KW-0479">Metal-binding</keyword>
<dbReference type="Gene3D" id="3.40.50.410">
    <property type="entry name" value="von Willebrand factor, type A domain"/>
    <property type="match status" value="1"/>
</dbReference>
<evidence type="ECO:0000256" key="13">
    <source>
        <dbReference type="ARBA" id="ARBA00023136"/>
    </source>
</evidence>
<keyword evidence="5" id="KW-0107">Calcium channel</keyword>
<keyword evidence="14" id="KW-1015">Disulfide bond</keyword>
<feature type="domain" description="VWFA" evidence="17">
    <location>
        <begin position="280"/>
        <end position="465"/>
    </location>
</feature>
<accession>D2A0T3</accession>
<dbReference type="InterPro" id="IPR002035">
    <property type="entry name" value="VWF_A"/>
</dbReference>
<evidence type="ECO:0000313" key="19">
    <source>
        <dbReference type="Proteomes" id="UP000007266"/>
    </source>
</evidence>
<dbReference type="OMA" id="NISKHDC"/>
<dbReference type="InterPro" id="IPR013680">
    <property type="entry name" value="VDCC_a2/dsu"/>
</dbReference>
<evidence type="ECO:0000256" key="6">
    <source>
        <dbReference type="ARBA" id="ARBA00022692"/>
    </source>
</evidence>
<evidence type="ECO:0000256" key="3">
    <source>
        <dbReference type="ARBA" id="ARBA00022448"/>
    </source>
</evidence>
<dbReference type="InterPro" id="IPR036465">
    <property type="entry name" value="vWFA_dom_sf"/>
</dbReference>
<evidence type="ECO:0000256" key="16">
    <source>
        <dbReference type="ARBA" id="ARBA00023303"/>
    </source>
</evidence>
<dbReference type="Pfam" id="PF08399">
    <property type="entry name" value="VWA_N"/>
    <property type="match status" value="1"/>
</dbReference>
<keyword evidence="13" id="KW-0472">Membrane</keyword>
<keyword evidence="3" id="KW-0813">Transport</keyword>
<organism evidence="18 19">
    <name type="scientific">Tribolium castaneum</name>
    <name type="common">Red flour beetle</name>
    <dbReference type="NCBI Taxonomy" id="7070"/>
    <lineage>
        <taxon>Eukaryota</taxon>
        <taxon>Metazoa</taxon>
        <taxon>Ecdysozoa</taxon>
        <taxon>Arthropoda</taxon>
        <taxon>Hexapoda</taxon>
        <taxon>Insecta</taxon>
        <taxon>Pterygota</taxon>
        <taxon>Neoptera</taxon>
        <taxon>Endopterygota</taxon>
        <taxon>Coleoptera</taxon>
        <taxon>Polyphaga</taxon>
        <taxon>Cucujiformia</taxon>
        <taxon>Tenebrionidae</taxon>
        <taxon>Tenebrionidae incertae sedis</taxon>
        <taxon>Tribolium</taxon>
    </lineage>
</organism>